<dbReference type="Proteomes" id="UP001139179">
    <property type="component" value="Unassembled WGS sequence"/>
</dbReference>
<name>A0A9X2DSZ4_9BACI</name>
<dbReference type="EMBL" id="JAMBOL010000018">
    <property type="protein sequence ID" value="MCM3715605.1"/>
    <property type="molecule type" value="Genomic_DNA"/>
</dbReference>
<organism evidence="1 2">
    <name type="scientific">Halalkalibacter oceani</name>
    <dbReference type="NCBI Taxonomy" id="1653776"/>
    <lineage>
        <taxon>Bacteria</taxon>
        <taxon>Bacillati</taxon>
        <taxon>Bacillota</taxon>
        <taxon>Bacilli</taxon>
        <taxon>Bacillales</taxon>
        <taxon>Bacillaceae</taxon>
        <taxon>Halalkalibacter</taxon>
    </lineage>
</organism>
<evidence type="ECO:0000313" key="2">
    <source>
        <dbReference type="Proteomes" id="UP001139179"/>
    </source>
</evidence>
<gene>
    <name evidence="1" type="ORF">M3202_16180</name>
</gene>
<accession>A0A9X2DSZ4</accession>
<dbReference type="Pfam" id="PF07799">
    <property type="entry name" value="DUF1643"/>
    <property type="match status" value="1"/>
</dbReference>
<keyword evidence="2" id="KW-1185">Reference proteome</keyword>
<dbReference type="InterPro" id="IPR012441">
    <property type="entry name" value="DUF1643"/>
</dbReference>
<sequence length="95" mass="11053">MVNLFAYRSKEQNGLINRDDKLEKDNLEYVRQALRGSELIIVGWGRDADGKAKYRDALDSVKRELLPFKDRVKCFRDKKGNVNCHLSVGYSDEWS</sequence>
<reference evidence="1" key="1">
    <citation type="submission" date="2022-05" db="EMBL/GenBank/DDBJ databases">
        <title>Comparative Genomics of Spacecraft Associated Microbes.</title>
        <authorList>
            <person name="Tran M.T."/>
            <person name="Wright A."/>
            <person name="Seuylemezian A."/>
            <person name="Eisen J."/>
            <person name="Coil D."/>
        </authorList>
    </citation>
    <scope>NUCLEOTIDE SEQUENCE</scope>
    <source>
        <strain evidence="1">214.1.1</strain>
    </source>
</reference>
<dbReference type="AlphaFoldDB" id="A0A9X2DSZ4"/>
<proteinExistence type="predicted"/>
<protein>
    <submittedName>
        <fullName evidence="1">DUF1643 domain-containing protein</fullName>
    </submittedName>
</protein>
<evidence type="ECO:0000313" key="1">
    <source>
        <dbReference type="EMBL" id="MCM3715605.1"/>
    </source>
</evidence>
<comment type="caution">
    <text evidence="1">The sequence shown here is derived from an EMBL/GenBank/DDBJ whole genome shotgun (WGS) entry which is preliminary data.</text>
</comment>